<dbReference type="GO" id="GO:0030672">
    <property type="term" value="C:synaptic vesicle membrane"/>
    <property type="evidence" value="ECO:0007669"/>
    <property type="project" value="UniProtKB-SubCell"/>
</dbReference>
<keyword evidence="10" id="KW-0968">Cytoplasmic vesicle</keyword>
<evidence type="ECO:0000256" key="7">
    <source>
        <dbReference type="ARBA" id="ARBA00022989"/>
    </source>
</evidence>
<dbReference type="PANTHER" id="PTHR31937:SF2">
    <property type="entry name" value="TRANSMEMBRANE PROTEIN 163"/>
    <property type="match status" value="1"/>
</dbReference>
<feature type="compositionally biased region" description="Polar residues" evidence="11">
    <location>
        <begin position="35"/>
        <end position="45"/>
    </location>
</feature>
<evidence type="ECO:0000256" key="5">
    <source>
        <dbReference type="ARBA" id="ARBA00022753"/>
    </source>
</evidence>
<dbReference type="EMBL" id="SDOV01000007">
    <property type="protein sequence ID" value="KAH7639272.1"/>
    <property type="molecule type" value="Genomic_DNA"/>
</dbReference>
<feature type="region of interest" description="Disordered" evidence="11">
    <location>
        <begin position="123"/>
        <end position="166"/>
    </location>
</feature>
<dbReference type="AlphaFoldDB" id="A0A922I6A1"/>
<keyword evidence="8" id="KW-0770">Synapse</keyword>
<dbReference type="OrthoDB" id="5980560at2759"/>
<evidence type="ECO:0000256" key="2">
    <source>
        <dbReference type="ARBA" id="ARBA00004644"/>
    </source>
</evidence>
<proteinExistence type="inferred from homology"/>
<feature type="region of interest" description="Disordered" evidence="11">
    <location>
        <begin position="22"/>
        <end position="45"/>
    </location>
</feature>
<keyword evidence="15" id="KW-1185">Reference proteome</keyword>
<dbReference type="InterPro" id="IPR027469">
    <property type="entry name" value="Cation_efflux_TMD_sf"/>
</dbReference>
<evidence type="ECO:0000256" key="6">
    <source>
        <dbReference type="ARBA" id="ARBA00022833"/>
    </source>
</evidence>
<gene>
    <name evidence="14" type="ORF">DERF_005769</name>
    <name evidence="13" type="ORF">HUG17_3305</name>
</gene>
<evidence type="ECO:0000256" key="11">
    <source>
        <dbReference type="SAM" id="MobiDB-lite"/>
    </source>
</evidence>
<feature type="transmembrane region" description="Helical" evidence="12">
    <location>
        <begin position="90"/>
        <end position="110"/>
    </location>
</feature>
<evidence type="ECO:0000256" key="12">
    <source>
        <dbReference type="SAM" id="Phobius"/>
    </source>
</evidence>
<feature type="transmembrane region" description="Helical" evidence="12">
    <location>
        <begin position="285"/>
        <end position="303"/>
    </location>
</feature>
<feature type="transmembrane region" description="Helical" evidence="12">
    <location>
        <begin position="60"/>
        <end position="84"/>
    </location>
</feature>
<reference evidence="13" key="3">
    <citation type="journal article" date="2021" name="World Allergy Organ. J.">
        <title>Chromosome-level assembly of Dermatophagoides farinae genome and transcriptome reveals two novel allergens Der f 37 and Der f 39.</title>
        <authorList>
            <person name="Chen J."/>
            <person name="Cai Z."/>
            <person name="Fan D."/>
            <person name="Hu J."/>
            <person name="Hou Y."/>
            <person name="He Y."/>
            <person name="Zhang Z."/>
            <person name="Zhao Z."/>
            <person name="Gao P."/>
            <person name="Hu W."/>
            <person name="Sun J."/>
            <person name="Li J."/>
            <person name="Ji K."/>
        </authorList>
    </citation>
    <scope>NUCLEOTIDE SEQUENCE</scope>
    <source>
        <strain evidence="13">JKM2019</strain>
    </source>
</reference>
<dbReference type="EMBL" id="ASGP02000002">
    <property type="protein sequence ID" value="KAH9522170.1"/>
    <property type="molecule type" value="Genomic_DNA"/>
</dbReference>
<evidence type="ECO:0000256" key="3">
    <source>
        <dbReference type="ARBA" id="ARBA00008731"/>
    </source>
</evidence>
<dbReference type="Proteomes" id="UP000790347">
    <property type="component" value="Unassembled WGS sequence"/>
</dbReference>
<evidence type="ECO:0000256" key="4">
    <source>
        <dbReference type="ARBA" id="ARBA00022692"/>
    </source>
</evidence>
<keyword evidence="7 12" id="KW-1133">Transmembrane helix</keyword>
<dbReference type="PANTHER" id="PTHR31937">
    <property type="entry name" value="TRANSMEMBRANE PROTEIN 163"/>
    <property type="match status" value="1"/>
</dbReference>
<reference evidence="14" key="4">
    <citation type="journal article" date="2022" name="Res Sq">
        <title>Comparative Genomics Reveals Insights into the Divergent Evolution of Astigmatic Mites and Household Pest Adaptations.</title>
        <authorList>
            <person name="Xiong Q."/>
            <person name="Wan A.T.-Y."/>
            <person name="Liu X.-Y."/>
            <person name="Fung C.S.-H."/>
            <person name="Xiao X."/>
            <person name="Malainual N."/>
            <person name="Hou J."/>
            <person name="Wang L."/>
            <person name="Wang M."/>
            <person name="Yang K."/>
            <person name="Cui Y."/>
            <person name="Leung E."/>
            <person name="Nong W."/>
            <person name="Shin S.-K."/>
            <person name="Au S."/>
            <person name="Jeong K.Y."/>
            <person name="Chew F.T."/>
            <person name="Hui J."/>
            <person name="Leung T.F."/>
            <person name="Tungtrongchitr A."/>
            <person name="Zhong N."/>
            <person name="Liu Z."/>
            <person name="Tsui S."/>
        </authorList>
    </citation>
    <scope>NUCLEOTIDE SEQUENCE</scope>
    <source>
        <strain evidence="14">Derf</strain>
        <tissue evidence="14">Whole organism</tissue>
    </source>
</reference>
<feature type="transmembrane region" description="Helical" evidence="12">
    <location>
        <begin position="197"/>
        <end position="216"/>
    </location>
</feature>
<dbReference type="InterPro" id="IPR026765">
    <property type="entry name" value="Tmem163"/>
</dbReference>
<evidence type="ECO:0000256" key="1">
    <source>
        <dbReference type="ARBA" id="ARBA00004146"/>
    </source>
</evidence>
<evidence type="ECO:0000313" key="15">
    <source>
        <dbReference type="Proteomes" id="UP000790347"/>
    </source>
</evidence>
<keyword evidence="5" id="KW-0967">Endosome</keyword>
<comment type="subcellular location">
    <subcellularLocation>
        <location evidence="2">Cytoplasmic vesicle</location>
        <location evidence="2">Secretory vesicle</location>
        <location evidence="2">Synaptic vesicle membrane</location>
        <topology evidence="2">Multi-pass membrane protein</topology>
    </subcellularLocation>
    <subcellularLocation>
        <location evidence="1">Early endosome membrane</location>
    </subcellularLocation>
</comment>
<comment type="similarity">
    <text evidence="3">Belongs to the TMEM163 family.</text>
</comment>
<dbReference type="GO" id="GO:0031901">
    <property type="term" value="C:early endosome membrane"/>
    <property type="evidence" value="ECO:0007669"/>
    <property type="project" value="UniProtKB-SubCell"/>
</dbReference>
<evidence type="ECO:0000313" key="13">
    <source>
        <dbReference type="EMBL" id="KAH7639272.1"/>
    </source>
</evidence>
<evidence type="ECO:0000256" key="8">
    <source>
        <dbReference type="ARBA" id="ARBA00023018"/>
    </source>
</evidence>
<feature type="transmembrane region" description="Helical" evidence="12">
    <location>
        <begin position="309"/>
        <end position="331"/>
    </location>
</feature>
<name>A0A922I6A1_DERFA</name>
<accession>A0A922I6A1</accession>
<comment type="caution">
    <text evidence="14">The sequence shown here is derived from an EMBL/GenBank/DDBJ whole genome shotgun (WGS) entry which is preliminary data.</text>
</comment>
<protein>
    <recommendedName>
        <fullName evidence="16">Transmembrane protein 163</fullName>
    </recommendedName>
</protein>
<reference evidence="13" key="2">
    <citation type="submission" date="2020-06" db="EMBL/GenBank/DDBJ databases">
        <authorList>
            <person name="Ji K."/>
            <person name="Li J."/>
        </authorList>
    </citation>
    <scope>NUCLEOTIDE SEQUENCE</scope>
    <source>
        <strain evidence="13">JKM2019</strain>
        <tissue evidence="13">Whole body</tissue>
    </source>
</reference>
<evidence type="ECO:0008006" key="16">
    <source>
        <dbReference type="Google" id="ProtNLM"/>
    </source>
</evidence>
<dbReference type="SUPFAM" id="SSF161111">
    <property type="entry name" value="Cation efflux protein transmembrane domain-like"/>
    <property type="match status" value="1"/>
</dbReference>
<keyword evidence="4 12" id="KW-0812">Transmembrane</keyword>
<reference evidence="14" key="1">
    <citation type="submission" date="2013-05" db="EMBL/GenBank/DDBJ databases">
        <authorList>
            <person name="Yim A.K.Y."/>
            <person name="Chan T.F."/>
            <person name="Ji K.M."/>
            <person name="Liu X.Y."/>
            <person name="Zhou J.W."/>
            <person name="Li R.Q."/>
            <person name="Yang K.Y."/>
            <person name="Li J."/>
            <person name="Li M."/>
            <person name="Law P.T.W."/>
            <person name="Wu Y.L."/>
            <person name="Cai Z.L."/>
            <person name="Qin H."/>
            <person name="Bao Y."/>
            <person name="Leung R.K.K."/>
            <person name="Ng P.K.S."/>
            <person name="Zou J."/>
            <person name="Zhong X.J."/>
            <person name="Ran P.X."/>
            <person name="Zhong N.S."/>
            <person name="Liu Z.G."/>
            <person name="Tsui S.K.W."/>
        </authorList>
    </citation>
    <scope>NUCLEOTIDE SEQUENCE</scope>
    <source>
        <strain evidence="14">Derf</strain>
        <tissue evidence="14">Whole organism</tissue>
    </source>
</reference>
<sequence length="393" mass="44926">MEYIRRPSIIITVPATTTPTINIDNTNDNVGGDGKQQQLEQNDQQPSMTRTALYLLRFNVALQIALAAMAVNLFLAIATFFYGWNALYCAFGADSIIGVLTAIILIWRFASIKHETAIIINNKINDNNNNNDDDDSTNDEQLPILNPNHNININHRRRNSSSRRFDDESDIHPFLRSLQSTIDDTPDDNRRELWSTFWLGQIMILSGFGVIIRSIIELVHEIIENVHNVNVVNDDDIDVINDHYYEMSPLYLLALISLSMNIILMGFKLFIYYHLDSNSMLIEGINSFISAIFAATTVISIQFHDRIEYLDQIVSILFGIFLISYGIYNVLHTLAHTVIDLIKQKYGYIGRQHRLLSSSASQRQLNLLNHCHNESHHCQSTKSLLRSDYLQLI</sequence>
<evidence type="ECO:0000313" key="14">
    <source>
        <dbReference type="EMBL" id="KAH9522170.1"/>
    </source>
</evidence>
<evidence type="ECO:0000256" key="9">
    <source>
        <dbReference type="ARBA" id="ARBA00023136"/>
    </source>
</evidence>
<evidence type="ECO:0000256" key="10">
    <source>
        <dbReference type="ARBA" id="ARBA00023329"/>
    </source>
</evidence>
<keyword evidence="9 12" id="KW-0472">Membrane</keyword>
<keyword evidence="6" id="KW-0862">Zinc</keyword>
<feature type="transmembrane region" description="Helical" evidence="12">
    <location>
        <begin position="250"/>
        <end position="273"/>
    </location>
</feature>
<organism evidence="14 15">
    <name type="scientific">Dermatophagoides farinae</name>
    <name type="common">American house dust mite</name>
    <dbReference type="NCBI Taxonomy" id="6954"/>
    <lineage>
        <taxon>Eukaryota</taxon>
        <taxon>Metazoa</taxon>
        <taxon>Ecdysozoa</taxon>
        <taxon>Arthropoda</taxon>
        <taxon>Chelicerata</taxon>
        <taxon>Arachnida</taxon>
        <taxon>Acari</taxon>
        <taxon>Acariformes</taxon>
        <taxon>Sarcoptiformes</taxon>
        <taxon>Astigmata</taxon>
        <taxon>Psoroptidia</taxon>
        <taxon>Analgoidea</taxon>
        <taxon>Pyroglyphidae</taxon>
        <taxon>Dermatophagoidinae</taxon>
        <taxon>Dermatophagoides</taxon>
    </lineage>
</organism>
<dbReference type="Proteomes" id="UP000828236">
    <property type="component" value="Unassembled WGS sequence"/>
</dbReference>